<proteinExistence type="predicted"/>
<dbReference type="AlphaFoldDB" id="A0A6V1T2S3"/>
<keyword evidence="2" id="KW-0732">Signal</keyword>
<accession>A0A6V1T2S3</accession>
<name>A0A6V1T2S3_HETAK</name>
<dbReference type="EMBL" id="HBIU01038129">
    <property type="protein sequence ID" value="CAE0638669.1"/>
    <property type="molecule type" value="Transcribed_RNA"/>
</dbReference>
<evidence type="ECO:0000256" key="1">
    <source>
        <dbReference type="SAM" id="MobiDB-lite"/>
    </source>
</evidence>
<feature type="compositionally biased region" description="Basic and acidic residues" evidence="1">
    <location>
        <begin position="248"/>
        <end position="264"/>
    </location>
</feature>
<evidence type="ECO:0000313" key="3">
    <source>
        <dbReference type="EMBL" id="CAE0638669.1"/>
    </source>
</evidence>
<evidence type="ECO:0008006" key="4">
    <source>
        <dbReference type="Google" id="ProtNLM"/>
    </source>
</evidence>
<feature type="signal peptide" evidence="2">
    <location>
        <begin position="1"/>
        <end position="20"/>
    </location>
</feature>
<gene>
    <name evidence="3" type="ORF">HAKA00212_LOCUS17453</name>
</gene>
<sequence>MIARISGFFVFLAAMALSLAQGFVSSTNQLGTNLGRQTIQPRPVAVEPNVRGTPPPDPIEFVTLLGKLTPNPNVEDEESFDYSQAIQQQGDDAIAPDFVAWLKQKVELNKEMGNSAAVETLSVVLNSIAGAITLKLKPATDLIKSLVEADSDCEKVRLLRAGLVLPGGPAHPYYQEPREGEAPPTVDPVLFKVAHDVVLAQVRAGAGEGPSEELAASEAALAAVLGTAKQVLNGDPIDKEEDCATCEDPNHDHDHNHNHDGQSA</sequence>
<organism evidence="3">
    <name type="scientific">Heterosigma akashiwo</name>
    <name type="common">Chromophytic alga</name>
    <name type="synonym">Heterosigma carterae</name>
    <dbReference type="NCBI Taxonomy" id="2829"/>
    <lineage>
        <taxon>Eukaryota</taxon>
        <taxon>Sar</taxon>
        <taxon>Stramenopiles</taxon>
        <taxon>Ochrophyta</taxon>
        <taxon>Raphidophyceae</taxon>
        <taxon>Chattonellales</taxon>
        <taxon>Chattonellaceae</taxon>
        <taxon>Heterosigma</taxon>
    </lineage>
</organism>
<reference evidence="3" key="1">
    <citation type="submission" date="2021-01" db="EMBL/GenBank/DDBJ databases">
        <authorList>
            <person name="Corre E."/>
            <person name="Pelletier E."/>
            <person name="Niang G."/>
            <person name="Scheremetjew M."/>
            <person name="Finn R."/>
            <person name="Kale V."/>
            <person name="Holt S."/>
            <person name="Cochrane G."/>
            <person name="Meng A."/>
            <person name="Brown T."/>
            <person name="Cohen L."/>
        </authorList>
    </citation>
    <scope>NUCLEOTIDE SEQUENCE</scope>
    <source>
        <strain evidence="3">CCMP3107</strain>
    </source>
</reference>
<feature type="region of interest" description="Disordered" evidence="1">
    <location>
        <begin position="236"/>
        <end position="264"/>
    </location>
</feature>
<evidence type="ECO:0000256" key="2">
    <source>
        <dbReference type="SAM" id="SignalP"/>
    </source>
</evidence>
<protein>
    <recommendedName>
        <fullName evidence="4">Secreted protein</fullName>
    </recommendedName>
</protein>
<feature type="chain" id="PRO_5030160822" description="Secreted protein" evidence="2">
    <location>
        <begin position="21"/>
        <end position="264"/>
    </location>
</feature>